<name>E0W307_PEDHC</name>
<feature type="compositionally biased region" description="Basic and acidic residues" evidence="1">
    <location>
        <begin position="62"/>
        <end position="77"/>
    </location>
</feature>
<feature type="region of interest" description="Disordered" evidence="1">
    <location>
        <begin position="52"/>
        <end position="77"/>
    </location>
</feature>
<organism>
    <name type="scientific">Pediculus humanus subsp. corporis</name>
    <name type="common">Body louse</name>
    <dbReference type="NCBI Taxonomy" id="121224"/>
    <lineage>
        <taxon>Eukaryota</taxon>
        <taxon>Metazoa</taxon>
        <taxon>Ecdysozoa</taxon>
        <taxon>Arthropoda</taxon>
        <taxon>Hexapoda</taxon>
        <taxon>Insecta</taxon>
        <taxon>Pterygota</taxon>
        <taxon>Neoptera</taxon>
        <taxon>Paraneoptera</taxon>
        <taxon>Psocodea</taxon>
        <taxon>Troctomorpha</taxon>
        <taxon>Phthiraptera</taxon>
        <taxon>Anoplura</taxon>
        <taxon>Pediculidae</taxon>
        <taxon>Pediculus</taxon>
    </lineage>
</organism>
<keyword evidence="4" id="KW-1185">Reference proteome</keyword>
<dbReference type="AlphaFoldDB" id="E0W307"/>
<gene>
    <name evidence="3" type="primary">8236892</name>
    <name evidence="2" type="ORF">Phum_PHUM599830</name>
</gene>
<dbReference type="VEuPathDB" id="VectorBase:PHUM599830"/>
<dbReference type="EnsemblMetazoa" id="PHUM599830-RA">
    <property type="protein sequence ID" value="PHUM599830-PA"/>
    <property type="gene ID" value="PHUM599830"/>
</dbReference>
<dbReference type="EMBL" id="DS235881">
    <property type="protein sequence ID" value="EEB20013.1"/>
    <property type="molecule type" value="Genomic_DNA"/>
</dbReference>
<protein>
    <submittedName>
        <fullName evidence="2 3">Uncharacterized protein</fullName>
    </submittedName>
</protein>
<evidence type="ECO:0000313" key="4">
    <source>
        <dbReference type="Proteomes" id="UP000009046"/>
    </source>
</evidence>
<proteinExistence type="predicted"/>
<evidence type="ECO:0000313" key="2">
    <source>
        <dbReference type="EMBL" id="EEB20013.1"/>
    </source>
</evidence>
<reference evidence="2" key="2">
    <citation type="submission" date="2007-04" db="EMBL/GenBank/DDBJ databases">
        <title>The genome of the human body louse.</title>
        <authorList>
            <consortium name="The Human Body Louse Genome Consortium"/>
            <person name="Kirkness E."/>
            <person name="Walenz B."/>
            <person name="Hass B."/>
            <person name="Bruggner R."/>
            <person name="Strausberg R."/>
        </authorList>
    </citation>
    <scope>NUCLEOTIDE SEQUENCE</scope>
    <source>
        <strain evidence="2">USDA</strain>
    </source>
</reference>
<dbReference type="CTD" id="8236892"/>
<evidence type="ECO:0000256" key="1">
    <source>
        <dbReference type="SAM" id="MobiDB-lite"/>
    </source>
</evidence>
<dbReference type="HOGENOM" id="CLU_2136443_0_0_1"/>
<feature type="region of interest" description="Disordered" evidence="1">
    <location>
        <begin position="1"/>
        <end position="20"/>
    </location>
</feature>
<dbReference type="EMBL" id="AAZO01007315">
    <property type="status" value="NOT_ANNOTATED_CDS"/>
    <property type="molecule type" value="Genomic_DNA"/>
</dbReference>
<dbReference type="KEGG" id="phu:Phum_PHUM599830"/>
<sequence length="113" mass="13547">MEKLIGKKTRDNKTFSKPFPDRVENRKKLIKENVWLKKRYEARILRRRMKEPCPRISPTIKTADRPAKPNLPVKKDEKNEKNILLPSLYEVLETLKDAWPPHQPIQKNFNLFK</sequence>
<dbReference type="GeneID" id="8236892"/>
<reference evidence="2" key="1">
    <citation type="submission" date="2007-04" db="EMBL/GenBank/DDBJ databases">
        <title>Annotation of Pediculus humanus corporis strain USDA.</title>
        <authorList>
            <person name="Kirkness E."/>
            <person name="Hannick L."/>
            <person name="Hass B."/>
            <person name="Bruggner R."/>
            <person name="Lawson D."/>
            <person name="Bidwell S."/>
            <person name="Joardar V."/>
            <person name="Caler E."/>
            <person name="Walenz B."/>
            <person name="Inman J."/>
            <person name="Schobel S."/>
            <person name="Galinsky K."/>
            <person name="Amedeo P."/>
            <person name="Strausberg R."/>
        </authorList>
    </citation>
    <scope>NUCLEOTIDE SEQUENCE</scope>
    <source>
        <strain evidence="2">USDA</strain>
    </source>
</reference>
<evidence type="ECO:0000313" key="3">
    <source>
        <dbReference type="EnsemblMetazoa" id="PHUM599830-PA"/>
    </source>
</evidence>
<reference evidence="3" key="3">
    <citation type="submission" date="2021-02" db="UniProtKB">
        <authorList>
            <consortium name="EnsemblMetazoa"/>
        </authorList>
    </citation>
    <scope>IDENTIFICATION</scope>
    <source>
        <strain evidence="3">USDA</strain>
    </source>
</reference>
<accession>E0W307</accession>
<dbReference type="Proteomes" id="UP000009046">
    <property type="component" value="Unassembled WGS sequence"/>
</dbReference>
<dbReference type="RefSeq" id="XP_002432751.1">
    <property type="nucleotide sequence ID" value="XM_002432706.1"/>
</dbReference>
<dbReference type="InParanoid" id="E0W307"/>